<dbReference type="EMBL" id="JAGETX010000042">
    <property type="protein sequence ID" value="MBO3273432.1"/>
    <property type="molecule type" value="Genomic_DNA"/>
</dbReference>
<dbReference type="SUPFAM" id="SSF54427">
    <property type="entry name" value="NTF2-like"/>
    <property type="match status" value="1"/>
</dbReference>
<gene>
    <name evidence="2" type="ORF">J4D97_22485</name>
</gene>
<name>A0ABS3TID7_9BACT</name>
<protein>
    <submittedName>
        <fullName evidence="2">Nuclear transport factor 2 family protein</fullName>
    </submittedName>
</protein>
<evidence type="ECO:0000259" key="1">
    <source>
        <dbReference type="Pfam" id="PF12680"/>
    </source>
</evidence>
<comment type="caution">
    <text evidence="2">The sequence shown here is derived from an EMBL/GenBank/DDBJ whole genome shotgun (WGS) entry which is preliminary data.</text>
</comment>
<dbReference type="Proteomes" id="UP000670527">
    <property type="component" value="Unassembled WGS sequence"/>
</dbReference>
<evidence type="ECO:0000313" key="2">
    <source>
        <dbReference type="EMBL" id="MBO3273432.1"/>
    </source>
</evidence>
<dbReference type="Gene3D" id="3.10.450.50">
    <property type="match status" value="1"/>
</dbReference>
<organism evidence="2 3">
    <name type="scientific">Hymenobacter defluvii</name>
    <dbReference type="NCBI Taxonomy" id="2054411"/>
    <lineage>
        <taxon>Bacteria</taxon>
        <taxon>Pseudomonadati</taxon>
        <taxon>Bacteroidota</taxon>
        <taxon>Cytophagia</taxon>
        <taxon>Cytophagales</taxon>
        <taxon>Hymenobacteraceae</taxon>
        <taxon>Hymenobacter</taxon>
    </lineage>
</organism>
<feature type="domain" description="SnoaL-like" evidence="1">
    <location>
        <begin position="9"/>
        <end position="101"/>
    </location>
</feature>
<evidence type="ECO:0000313" key="3">
    <source>
        <dbReference type="Proteomes" id="UP000670527"/>
    </source>
</evidence>
<dbReference type="RefSeq" id="WP_208309548.1">
    <property type="nucleotide sequence ID" value="NZ_JAGETX010000042.1"/>
</dbReference>
<dbReference type="InterPro" id="IPR032710">
    <property type="entry name" value="NTF2-like_dom_sf"/>
</dbReference>
<keyword evidence="3" id="KW-1185">Reference proteome</keyword>
<dbReference type="Pfam" id="PF12680">
    <property type="entry name" value="SnoaL_2"/>
    <property type="match status" value="1"/>
</dbReference>
<proteinExistence type="predicted"/>
<accession>A0ABS3TID7</accession>
<reference evidence="2 3" key="1">
    <citation type="submission" date="2021-03" db="EMBL/GenBank/DDBJ databases">
        <authorList>
            <person name="Kim M.K."/>
        </authorList>
    </citation>
    <scope>NUCLEOTIDE SEQUENCE [LARGE SCALE GENOMIC DNA]</scope>
    <source>
        <strain evidence="2 3">BT507</strain>
    </source>
</reference>
<dbReference type="InterPro" id="IPR037401">
    <property type="entry name" value="SnoaL-like"/>
</dbReference>
<sequence length="108" mass="11794">MLPLPSPIAAYMQAVQANDTTAALHCFAPRAHVHDDGQHYSGRDEIGAWLTRTQQATPFTQEVTHAEPGTDETVVTLRVTGDFPGSPLCLRAHFRLDGGLIHDLRIHG</sequence>